<organism evidence="3 4">
    <name type="scientific">Gimesia fumaroli</name>
    <dbReference type="NCBI Taxonomy" id="2527976"/>
    <lineage>
        <taxon>Bacteria</taxon>
        <taxon>Pseudomonadati</taxon>
        <taxon>Planctomycetota</taxon>
        <taxon>Planctomycetia</taxon>
        <taxon>Planctomycetales</taxon>
        <taxon>Planctomycetaceae</taxon>
        <taxon>Gimesia</taxon>
    </lineage>
</organism>
<dbReference type="GO" id="GO:0016989">
    <property type="term" value="F:sigma factor antagonist activity"/>
    <property type="evidence" value="ECO:0007669"/>
    <property type="project" value="TreeGrafter"/>
</dbReference>
<dbReference type="Proteomes" id="UP000318313">
    <property type="component" value="Chromosome"/>
</dbReference>
<dbReference type="RefSeq" id="WP_145310665.1">
    <property type="nucleotide sequence ID" value="NZ_CP037452.1"/>
</dbReference>
<keyword evidence="1" id="KW-1133">Transmembrane helix</keyword>
<dbReference type="EMBL" id="CP037452">
    <property type="protein sequence ID" value="QDV51451.1"/>
    <property type="molecule type" value="Genomic_DNA"/>
</dbReference>
<keyword evidence="4" id="KW-1185">Reference proteome</keyword>
<dbReference type="InterPro" id="IPR006860">
    <property type="entry name" value="FecR"/>
</dbReference>
<dbReference type="Pfam" id="PF04773">
    <property type="entry name" value="FecR"/>
    <property type="match status" value="1"/>
</dbReference>
<proteinExistence type="predicted"/>
<accession>A0A518IEC4</accession>
<name>A0A518IEC4_9PLAN</name>
<dbReference type="KEGG" id="gfm:Enr17x_35070"/>
<evidence type="ECO:0000313" key="4">
    <source>
        <dbReference type="Proteomes" id="UP000318313"/>
    </source>
</evidence>
<keyword evidence="1" id="KW-0812">Transmembrane</keyword>
<sequence>MINQDDDRLLQAYLDQRLTPGETFQVEQRLCQEPEFADRLIQFASDETVITEWAANLEPSLKETPLQDELPVDVPETVSEEVTVTRGRFFIPSLVVSCLILFMAGLYFWGPQLDDVDSETVVLSTGERIQNHIRQTLAEGSAELHFPTGAKVLISAPAAYEVTGKNSIHLRQGKFIANVPSTGIGFQVDTPHGRVVDLGTLFSVQTADADDTRVQVYRGKVIASVIDGQGIVKTSRQVDENQSAKIDYQKNEIEDTPDSYELSRRYGIKAYSSCVIFQEQMPEALATGKYQVFEHDDLAFVFPERQQVVLPQNVTVEVSPTSAEQQAGKILNYNISIPQQTKVDCFRVYYDPAVSEGQFIPVEGKIVFERPILGVILKKKRLNQTDRFFLPLYGTQREHNIAHQGTEVDRGIFDPKDIYDEISISEDRKTLSFLLLSGERFVDEFRVLVESTETPAQ</sequence>
<reference evidence="3 4" key="1">
    <citation type="submission" date="2019-03" db="EMBL/GenBank/DDBJ databases">
        <title>Deep-cultivation of Planctomycetes and their phenomic and genomic characterization uncovers novel biology.</title>
        <authorList>
            <person name="Wiegand S."/>
            <person name="Jogler M."/>
            <person name="Boedeker C."/>
            <person name="Pinto D."/>
            <person name="Vollmers J."/>
            <person name="Rivas-Marin E."/>
            <person name="Kohn T."/>
            <person name="Peeters S.H."/>
            <person name="Heuer A."/>
            <person name="Rast P."/>
            <person name="Oberbeckmann S."/>
            <person name="Bunk B."/>
            <person name="Jeske O."/>
            <person name="Meyerdierks A."/>
            <person name="Storesund J.E."/>
            <person name="Kallscheuer N."/>
            <person name="Luecker S."/>
            <person name="Lage O.M."/>
            <person name="Pohl T."/>
            <person name="Merkel B.J."/>
            <person name="Hornburger P."/>
            <person name="Mueller R.-W."/>
            <person name="Bruemmer F."/>
            <person name="Labrenz M."/>
            <person name="Spormann A.M."/>
            <person name="Op den Camp H."/>
            <person name="Overmann J."/>
            <person name="Amann R."/>
            <person name="Jetten M.S.M."/>
            <person name="Mascher T."/>
            <person name="Medema M.H."/>
            <person name="Devos D.P."/>
            <person name="Kaster A.-K."/>
            <person name="Ovreas L."/>
            <person name="Rohde M."/>
            <person name="Galperin M.Y."/>
            <person name="Jogler C."/>
        </authorList>
    </citation>
    <scope>NUCLEOTIDE SEQUENCE [LARGE SCALE GENOMIC DNA]</scope>
    <source>
        <strain evidence="3 4">Enr17</strain>
    </source>
</reference>
<gene>
    <name evidence="3" type="ORF">Enr17x_35070</name>
</gene>
<protein>
    <submittedName>
        <fullName evidence="3">FecR protein</fullName>
    </submittedName>
</protein>
<keyword evidence="1" id="KW-0472">Membrane</keyword>
<evidence type="ECO:0000313" key="3">
    <source>
        <dbReference type="EMBL" id="QDV51451.1"/>
    </source>
</evidence>
<evidence type="ECO:0000259" key="2">
    <source>
        <dbReference type="Pfam" id="PF04773"/>
    </source>
</evidence>
<dbReference type="PANTHER" id="PTHR30273">
    <property type="entry name" value="PERIPLASMIC SIGNAL SENSOR AND SIGMA FACTOR ACTIVATOR FECR-RELATED"/>
    <property type="match status" value="1"/>
</dbReference>
<dbReference type="Gene3D" id="2.60.120.1440">
    <property type="match status" value="1"/>
</dbReference>
<dbReference type="OrthoDB" id="258532at2"/>
<evidence type="ECO:0000256" key="1">
    <source>
        <dbReference type="SAM" id="Phobius"/>
    </source>
</evidence>
<feature type="domain" description="FecR protein" evidence="2">
    <location>
        <begin position="136"/>
        <end position="221"/>
    </location>
</feature>
<dbReference type="AlphaFoldDB" id="A0A518IEC4"/>
<dbReference type="PANTHER" id="PTHR30273:SF2">
    <property type="entry name" value="PROTEIN FECR"/>
    <property type="match status" value="1"/>
</dbReference>
<dbReference type="InterPro" id="IPR012373">
    <property type="entry name" value="Ferrdict_sens_TM"/>
</dbReference>
<feature type="transmembrane region" description="Helical" evidence="1">
    <location>
        <begin position="89"/>
        <end position="109"/>
    </location>
</feature>